<keyword evidence="5" id="KW-0408">Iron</keyword>
<keyword evidence="3" id="KW-0547">Nucleotide-binding</keyword>
<protein>
    <recommendedName>
        <fullName evidence="1">bis(5'-nucleosyl)-tetraphosphatase (symmetrical)</fullName>
        <ecNumber evidence="1">3.6.1.41</ecNumber>
    </recommendedName>
</protein>
<dbReference type="InterPro" id="IPR006674">
    <property type="entry name" value="HD_domain"/>
</dbReference>
<evidence type="ECO:0000313" key="9">
    <source>
        <dbReference type="Proteomes" id="UP000000845"/>
    </source>
</evidence>
<evidence type="ECO:0000256" key="6">
    <source>
        <dbReference type="ARBA" id="ARBA00049417"/>
    </source>
</evidence>
<name>D1AQ66_SEBTE</name>
<dbReference type="InterPro" id="IPR006675">
    <property type="entry name" value="HDIG_dom"/>
</dbReference>
<dbReference type="GO" id="GO:0046872">
    <property type="term" value="F:metal ion binding"/>
    <property type="evidence" value="ECO:0007669"/>
    <property type="project" value="UniProtKB-KW"/>
</dbReference>
<evidence type="ECO:0000256" key="1">
    <source>
        <dbReference type="ARBA" id="ARBA00012506"/>
    </source>
</evidence>
<dbReference type="EMBL" id="CP001739">
    <property type="protein sequence ID" value="ACZ07644.1"/>
    <property type="molecule type" value="Genomic_DNA"/>
</dbReference>
<dbReference type="InterPro" id="IPR005249">
    <property type="entry name" value="YqeK"/>
</dbReference>
<evidence type="ECO:0000256" key="5">
    <source>
        <dbReference type="ARBA" id="ARBA00023004"/>
    </source>
</evidence>
<reference evidence="9" key="1">
    <citation type="submission" date="2009-09" db="EMBL/GenBank/DDBJ databases">
        <title>The complete chromosome of Sebaldella termitidis ATCC 33386.</title>
        <authorList>
            <consortium name="US DOE Joint Genome Institute (JGI-PGF)"/>
            <person name="Lucas S."/>
            <person name="Copeland A."/>
            <person name="Lapidus A."/>
            <person name="Glavina del Rio T."/>
            <person name="Dalin E."/>
            <person name="Tice H."/>
            <person name="Bruce D."/>
            <person name="Goodwin L."/>
            <person name="Pitluck S."/>
            <person name="Kyrpides N."/>
            <person name="Mavromatis K."/>
            <person name="Ivanova N."/>
            <person name="Mikhailova N."/>
            <person name="Sims D."/>
            <person name="Meincke L."/>
            <person name="Brettin T."/>
            <person name="Detter J.C."/>
            <person name="Han C."/>
            <person name="Larimer F."/>
            <person name="Land M."/>
            <person name="Hauser L."/>
            <person name="Markowitz V."/>
            <person name="Cheng J.F."/>
            <person name="Hugenholtz P."/>
            <person name="Woyke T."/>
            <person name="Wu D."/>
            <person name="Eisen J.A."/>
        </authorList>
    </citation>
    <scope>NUCLEOTIDE SEQUENCE [LARGE SCALE GENOMIC DNA]</scope>
    <source>
        <strain evidence="9">ATCC 33386 / NCTC 11300</strain>
    </source>
</reference>
<evidence type="ECO:0000256" key="4">
    <source>
        <dbReference type="ARBA" id="ARBA00022801"/>
    </source>
</evidence>
<dbReference type="InterPro" id="IPR003607">
    <property type="entry name" value="HD/PDEase_dom"/>
</dbReference>
<keyword evidence="4" id="KW-0378">Hydrolase</keyword>
<comment type="catalytic activity">
    <reaction evidence="6">
        <text>P(1),P(4)-bis(5'-adenosyl) tetraphosphate + H2O = 2 ADP + 2 H(+)</text>
        <dbReference type="Rhea" id="RHEA:24252"/>
        <dbReference type="ChEBI" id="CHEBI:15377"/>
        <dbReference type="ChEBI" id="CHEBI:15378"/>
        <dbReference type="ChEBI" id="CHEBI:58141"/>
        <dbReference type="ChEBI" id="CHEBI:456216"/>
        <dbReference type="EC" id="3.6.1.41"/>
    </reaction>
</comment>
<gene>
    <name evidence="8" type="ordered locus">Sterm_0772</name>
</gene>
<dbReference type="EC" id="3.6.1.41" evidence="1"/>
<evidence type="ECO:0000313" key="8">
    <source>
        <dbReference type="EMBL" id="ACZ07644.1"/>
    </source>
</evidence>
<dbReference type="STRING" id="526218.Sterm_0772"/>
<proteinExistence type="predicted"/>
<keyword evidence="9" id="KW-1185">Reference proteome</keyword>
<dbReference type="CDD" id="cd00077">
    <property type="entry name" value="HDc"/>
    <property type="match status" value="1"/>
</dbReference>
<accession>D1AQ66</accession>
<dbReference type="RefSeq" id="WP_012860240.1">
    <property type="nucleotide sequence ID" value="NC_013517.1"/>
</dbReference>
<dbReference type="PANTHER" id="PTHR35795">
    <property type="entry name" value="SLR1885 PROTEIN"/>
    <property type="match status" value="1"/>
</dbReference>
<dbReference type="NCBIfam" id="TIGR00277">
    <property type="entry name" value="HDIG"/>
    <property type="match status" value="1"/>
</dbReference>
<organism evidence="8 9">
    <name type="scientific">Sebaldella termitidis (strain ATCC 33386 / NCTC 11300)</name>
    <dbReference type="NCBI Taxonomy" id="526218"/>
    <lineage>
        <taxon>Bacteria</taxon>
        <taxon>Fusobacteriati</taxon>
        <taxon>Fusobacteriota</taxon>
        <taxon>Fusobacteriia</taxon>
        <taxon>Fusobacteriales</taxon>
        <taxon>Leptotrichiaceae</taxon>
        <taxon>Sebaldella</taxon>
    </lineage>
</organism>
<dbReference type="Pfam" id="PF01966">
    <property type="entry name" value="HD"/>
    <property type="match status" value="1"/>
</dbReference>
<evidence type="ECO:0000256" key="3">
    <source>
        <dbReference type="ARBA" id="ARBA00022741"/>
    </source>
</evidence>
<dbReference type="Proteomes" id="UP000000845">
    <property type="component" value="Chromosome"/>
</dbReference>
<dbReference type="SMART" id="SM00471">
    <property type="entry name" value="HDc"/>
    <property type="match status" value="1"/>
</dbReference>
<feature type="domain" description="HD" evidence="7">
    <location>
        <begin position="18"/>
        <end position="133"/>
    </location>
</feature>
<sequence>MEIKEISEYVKARLDEKRYSHTKRVVKKAKQLAKLYNAPIDKVKIGAYLHDIAKFYKVEDMAELIGNKYPEVNREVYRNGQILHGFAAAEIAERELGIEDTEILDAIRYHTVGKENMSLTAKIVYLADAIEDARDWFGVVKARKLAEKNIDTAIIYELDKKIEYLIKKASLIHPNTLAFRNDLLTKKKKERVKI</sequence>
<evidence type="ECO:0000256" key="2">
    <source>
        <dbReference type="ARBA" id="ARBA00022723"/>
    </source>
</evidence>
<keyword evidence="2" id="KW-0479">Metal-binding</keyword>
<reference evidence="8 9" key="2">
    <citation type="journal article" date="2010" name="Stand. Genomic Sci.">
        <title>Complete genome sequence of Sebaldella termitidis type strain (NCTC 11300).</title>
        <authorList>
            <person name="Harmon-Smith M."/>
            <person name="Celia L."/>
            <person name="Chertkov O."/>
            <person name="Lapidus A."/>
            <person name="Copeland A."/>
            <person name="Glavina Del Rio T."/>
            <person name="Nolan M."/>
            <person name="Lucas S."/>
            <person name="Tice H."/>
            <person name="Cheng J.F."/>
            <person name="Han C."/>
            <person name="Detter J.C."/>
            <person name="Bruce D."/>
            <person name="Goodwin L."/>
            <person name="Pitluck S."/>
            <person name="Pati A."/>
            <person name="Liolios K."/>
            <person name="Ivanova N."/>
            <person name="Mavromatis K."/>
            <person name="Mikhailova N."/>
            <person name="Chen A."/>
            <person name="Palaniappan K."/>
            <person name="Land M."/>
            <person name="Hauser L."/>
            <person name="Chang Y.J."/>
            <person name="Jeffries C.D."/>
            <person name="Brettin T."/>
            <person name="Goker M."/>
            <person name="Beck B."/>
            <person name="Bristow J."/>
            <person name="Eisen J.A."/>
            <person name="Markowitz V."/>
            <person name="Hugenholtz P."/>
            <person name="Kyrpides N.C."/>
            <person name="Klenk H.P."/>
            <person name="Chen F."/>
        </authorList>
    </citation>
    <scope>NUCLEOTIDE SEQUENCE [LARGE SCALE GENOMIC DNA]</scope>
    <source>
        <strain evidence="9">ATCC 33386 / NCTC 11300</strain>
    </source>
</reference>
<dbReference type="SUPFAM" id="SSF109604">
    <property type="entry name" value="HD-domain/PDEase-like"/>
    <property type="match status" value="1"/>
</dbReference>
<dbReference type="eggNOG" id="COG1713">
    <property type="taxonomic scope" value="Bacteria"/>
</dbReference>
<dbReference type="Gene3D" id="1.10.3210.10">
    <property type="entry name" value="Hypothetical protein af1432"/>
    <property type="match status" value="1"/>
</dbReference>
<dbReference type="KEGG" id="str:Sterm_0772"/>
<dbReference type="AlphaFoldDB" id="D1AQ66"/>
<dbReference type="NCBIfam" id="TIGR00488">
    <property type="entry name" value="bis(5'-nucleosyl)-tetraphosphatase (symmetrical) YqeK"/>
    <property type="match status" value="1"/>
</dbReference>
<dbReference type="PANTHER" id="PTHR35795:SF1">
    <property type="entry name" value="BIS(5'-NUCLEOSYL)-TETRAPHOSPHATASE, SYMMETRICAL"/>
    <property type="match status" value="1"/>
</dbReference>
<evidence type="ECO:0000259" key="7">
    <source>
        <dbReference type="PROSITE" id="PS51831"/>
    </source>
</evidence>
<dbReference type="GO" id="GO:0008803">
    <property type="term" value="F:bis(5'-nucleosyl)-tetraphosphatase (symmetrical) activity"/>
    <property type="evidence" value="ECO:0007669"/>
    <property type="project" value="UniProtKB-EC"/>
</dbReference>
<dbReference type="HOGENOM" id="CLU_089580_1_2_0"/>
<dbReference type="PROSITE" id="PS51831">
    <property type="entry name" value="HD"/>
    <property type="match status" value="1"/>
</dbReference>
<dbReference type="InterPro" id="IPR051094">
    <property type="entry name" value="Diverse_Catalytic_Enzymes"/>
</dbReference>
<dbReference type="GO" id="GO:0000166">
    <property type="term" value="F:nucleotide binding"/>
    <property type="evidence" value="ECO:0007669"/>
    <property type="project" value="UniProtKB-KW"/>
</dbReference>